<evidence type="ECO:0000313" key="1">
    <source>
        <dbReference type="EMBL" id="KHS56493.1"/>
    </source>
</evidence>
<sequence>MEHSISLKDRSNLVISGVDHIYSFNDKRVELLTSAGRLIVEGEGLDMNKLNLEESIISVEGTVNSINYAKDKKPEEKFFKKVFK</sequence>
<gene>
    <name evidence="1" type="ORF">QX51_13725</name>
</gene>
<protein>
    <recommendedName>
        <fullName evidence="3">Sporulation protein YabP</fullName>
    </recommendedName>
</protein>
<accession>A0A0B3VUI1</accession>
<dbReference type="AlphaFoldDB" id="A0A0B3VUI1"/>
<dbReference type="Proteomes" id="UP000031189">
    <property type="component" value="Unassembled WGS sequence"/>
</dbReference>
<dbReference type="NCBIfam" id="TIGR02892">
    <property type="entry name" value="spore_yabP"/>
    <property type="match status" value="1"/>
</dbReference>
<dbReference type="OrthoDB" id="9795125at2"/>
<organism evidence="1 2">
    <name type="scientific">Terrisporobacter othiniensis</name>
    <dbReference type="NCBI Taxonomy" id="1577792"/>
    <lineage>
        <taxon>Bacteria</taxon>
        <taxon>Bacillati</taxon>
        <taxon>Bacillota</taxon>
        <taxon>Clostridia</taxon>
        <taxon>Peptostreptococcales</taxon>
        <taxon>Peptostreptococcaceae</taxon>
        <taxon>Terrisporobacter</taxon>
    </lineage>
</organism>
<dbReference type="RefSeq" id="WP_039680461.1">
    <property type="nucleotide sequence ID" value="NZ_JAWGXO010000009.1"/>
</dbReference>
<keyword evidence="2" id="KW-1185">Reference proteome</keyword>
<dbReference type="InterPro" id="IPR022476">
    <property type="entry name" value="Spore_YabP/YqfC"/>
</dbReference>
<name>A0A0B3VUI1_9FIRM</name>
<dbReference type="PIRSF" id="PIRSF011576">
    <property type="entry name" value="YabP"/>
    <property type="match status" value="1"/>
</dbReference>
<evidence type="ECO:0008006" key="3">
    <source>
        <dbReference type="Google" id="ProtNLM"/>
    </source>
</evidence>
<dbReference type="STRING" id="1577792.QX51_13725"/>
<dbReference type="Pfam" id="PF07873">
    <property type="entry name" value="YabP"/>
    <property type="match status" value="1"/>
</dbReference>
<dbReference type="EMBL" id="JWHR01000112">
    <property type="protein sequence ID" value="KHS56493.1"/>
    <property type="molecule type" value="Genomic_DNA"/>
</dbReference>
<dbReference type="InterPro" id="IPR038705">
    <property type="entry name" value="YabP_sf"/>
</dbReference>
<dbReference type="InterPro" id="IPR012504">
    <property type="entry name" value="Spore_YabP"/>
</dbReference>
<reference evidence="1 2" key="1">
    <citation type="submission" date="2014-12" db="EMBL/GenBank/DDBJ databases">
        <title>Draft genome sequence of Terrisporobacter sp. 08-306576, isolated from the blood culture of a bacteremia patient.</title>
        <authorList>
            <person name="Lund L.C."/>
            <person name="Sydenham T.V."/>
            <person name="Hogh S.V."/>
            <person name="Skov M.N."/>
            <person name="Kemp M."/>
            <person name="Justesen U.S."/>
        </authorList>
    </citation>
    <scope>NUCLEOTIDE SEQUENCE [LARGE SCALE GENOMIC DNA]</scope>
    <source>
        <strain evidence="1 2">08-306576</strain>
    </source>
</reference>
<evidence type="ECO:0000313" key="2">
    <source>
        <dbReference type="Proteomes" id="UP000031189"/>
    </source>
</evidence>
<dbReference type="Gene3D" id="2.60.40.2000">
    <property type="match status" value="1"/>
</dbReference>
<proteinExistence type="predicted"/>
<comment type="caution">
    <text evidence="1">The sequence shown here is derived from an EMBL/GenBank/DDBJ whole genome shotgun (WGS) entry which is preliminary data.</text>
</comment>
<dbReference type="GO" id="GO:0030435">
    <property type="term" value="P:sporulation resulting in formation of a cellular spore"/>
    <property type="evidence" value="ECO:0007669"/>
    <property type="project" value="InterPro"/>
</dbReference>